<dbReference type="WBParaSite" id="SRAE_2000386700.1">
    <property type="protein sequence ID" value="SRAE_2000386700.1"/>
    <property type="gene ID" value="WBGene00264094"/>
</dbReference>
<accession>A0A090LHM3</accession>
<proteinExistence type="inferred from homology"/>
<dbReference type="InterPro" id="IPR001128">
    <property type="entry name" value="Cyt_P450"/>
</dbReference>
<evidence type="ECO:0000256" key="3">
    <source>
        <dbReference type="ARBA" id="ARBA00022617"/>
    </source>
</evidence>
<evidence type="ECO:0000256" key="1">
    <source>
        <dbReference type="ARBA" id="ARBA00001971"/>
    </source>
</evidence>
<dbReference type="WormBase" id="SRAE_2000386700">
    <property type="protein sequence ID" value="SRP07953"/>
    <property type="gene ID" value="WBGene00264094"/>
</dbReference>
<keyword evidence="6 7" id="KW-0479">Metal-binding</keyword>
<name>A0A090LHM3_STRRB</name>
<evidence type="ECO:0000313" key="10">
    <source>
        <dbReference type="WBParaSite" id="SRAE_2000386700.1"/>
    </source>
</evidence>
<evidence type="ECO:0000256" key="6">
    <source>
        <dbReference type="PIRSR" id="PIRSR602401-1"/>
    </source>
</evidence>
<keyword evidence="5 7" id="KW-0503">Monooxygenase</keyword>
<dbReference type="InterPro" id="IPR002401">
    <property type="entry name" value="Cyt_P450_E_grp-I"/>
</dbReference>
<dbReference type="GO" id="GO:0005506">
    <property type="term" value="F:iron ion binding"/>
    <property type="evidence" value="ECO:0007669"/>
    <property type="project" value="InterPro"/>
</dbReference>
<dbReference type="EMBL" id="LN609529">
    <property type="protein sequence ID" value="CEF69217.1"/>
    <property type="molecule type" value="Genomic_DNA"/>
</dbReference>
<dbReference type="RefSeq" id="XP_024508417.1">
    <property type="nucleotide sequence ID" value="XM_024655112.1"/>
</dbReference>
<evidence type="ECO:0000313" key="8">
    <source>
        <dbReference type="EMBL" id="CEF69217.1"/>
    </source>
</evidence>
<gene>
    <name evidence="8 10 11" type="ORF">SRAE_2000386700</name>
</gene>
<comment type="cofactor">
    <cofactor evidence="1 6">
        <name>heme</name>
        <dbReference type="ChEBI" id="CHEBI:30413"/>
    </cofactor>
</comment>
<protein>
    <submittedName>
        <fullName evidence="8 10">Cytochrome P450 4V2</fullName>
    </submittedName>
</protein>
<reference evidence="8 9" key="1">
    <citation type="submission" date="2014-09" db="EMBL/GenBank/DDBJ databases">
        <authorList>
            <person name="Martin A.A."/>
        </authorList>
    </citation>
    <scope>NUCLEOTIDE SEQUENCE</scope>
    <source>
        <strain evidence="9">ED321</strain>
        <strain evidence="8">ED321 Heterogonic</strain>
    </source>
</reference>
<dbReference type="OMA" id="MDMRYLE"/>
<feature type="binding site" description="axial binding residue" evidence="6">
    <location>
        <position position="427"/>
    </location>
    <ligand>
        <name>heme</name>
        <dbReference type="ChEBI" id="CHEBI:30413"/>
    </ligand>
    <ligandPart>
        <name>Fe</name>
        <dbReference type="ChEBI" id="CHEBI:18248"/>
    </ligandPart>
</feature>
<dbReference type="AlphaFoldDB" id="A0A090LHM3"/>
<evidence type="ECO:0000256" key="2">
    <source>
        <dbReference type="ARBA" id="ARBA00010617"/>
    </source>
</evidence>
<evidence type="ECO:0000313" key="11">
    <source>
        <dbReference type="WormBase" id="SRAE_2000386700"/>
    </source>
</evidence>
<dbReference type="SUPFAM" id="SSF48264">
    <property type="entry name" value="Cytochrome P450"/>
    <property type="match status" value="1"/>
</dbReference>
<evidence type="ECO:0000313" key="9">
    <source>
        <dbReference type="Proteomes" id="UP000035682"/>
    </source>
</evidence>
<dbReference type="PANTHER" id="PTHR24291">
    <property type="entry name" value="CYTOCHROME P450 FAMILY 4"/>
    <property type="match status" value="1"/>
</dbReference>
<dbReference type="GO" id="GO:0020037">
    <property type="term" value="F:heme binding"/>
    <property type="evidence" value="ECO:0007669"/>
    <property type="project" value="InterPro"/>
</dbReference>
<reference evidence="10" key="2">
    <citation type="submission" date="2020-12" db="UniProtKB">
        <authorList>
            <consortium name="WormBaseParasite"/>
        </authorList>
    </citation>
    <scope>IDENTIFICATION</scope>
</reference>
<dbReference type="OrthoDB" id="1470350at2759"/>
<dbReference type="PANTHER" id="PTHR24291:SF194">
    <property type="entry name" value="CYTOCHROME P450 FAMILY"/>
    <property type="match status" value="1"/>
</dbReference>
<dbReference type="eggNOG" id="KOG0157">
    <property type="taxonomic scope" value="Eukaryota"/>
</dbReference>
<dbReference type="GeneID" id="36381587"/>
<keyword evidence="7" id="KW-0560">Oxidoreductase</keyword>
<dbReference type="InterPro" id="IPR036396">
    <property type="entry name" value="Cyt_P450_sf"/>
</dbReference>
<dbReference type="PRINTS" id="PR00463">
    <property type="entry name" value="EP450I"/>
</dbReference>
<sequence length="481" mass="56217">MHVLVIFFAIFVLFAGLFLYHLKYRKQFANFPSPRSYPIIGHLALLRPDVSGRLNQLIGTCLLYSEYPRMVVLWLGPVPAIMLYSAESIEAILSGSKHLQKGILYKFLEPWLGLGLLTNPPNTWKGRRKQLTPTFHYDILKNFVYVFNYQSEILVRNLNENIKKSKEYIICETSMGQSVNAQNCANSEYVKAVHEINDIIQTRQLNPLMWSDTIFKLFKEGKAHDKDIKILHDFRSEVIAKRIEQIELDGGLNVNQKCNFLDLLLEMRRNGEITLKEIEYEVDTFMFEGHDTTATGLTWILQILGCYPEIQQRIRDEFFSVLGYEFTEISYDELGQLKYLECCIKESLRLFPPVPLFVRKLDHDEIVFGEYHIPKGTEIVVNSYLTHRDSKYWPEPEKFRPERFMPPESNNRHPYAFVPFSAGSRNCIGQRFALLEEKSVLVHLLRNFKLTSMKRMDEIRCKSELILRPLEPIMIKIEPLC</sequence>
<dbReference type="Pfam" id="PF00067">
    <property type="entry name" value="p450"/>
    <property type="match status" value="1"/>
</dbReference>
<dbReference type="CTD" id="36381587"/>
<comment type="similarity">
    <text evidence="2 7">Belongs to the cytochrome P450 family.</text>
</comment>
<evidence type="ECO:0000256" key="5">
    <source>
        <dbReference type="ARBA" id="ARBA00023033"/>
    </source>
</evidence>
<dbReference type="InterPro" id="IPR050196">
    <property type="entry name" value="Cytochrome_P450_Monoox"/>
</dbReference>
<dbReference type="Gene3D" id="1.10.630.10">
    <property type="entry name" value="Cytochrome P450"/>
    <property type="match status" value="1"/>
</dbReference>
<organism evidence="8">
    <name type="scientific">Strongyloides ratti</name>
    <name type="common">Parasitic roundworm</name>
    <dbReference type="NCBI Taxonomy" id="34506"/>
    <lineage>
        <taxon>Eukaryota</taxon>
        <taxon>Metazoa</taxon>
        <taxon>Ecdysozoa</taxon>
        <taxon>Nematoda</taxon>
        <taxon>Chromadorea</taxon>
        <taxon>Rhabditida</taxon>
        <taxon>Tylenchina</taxon>
        <taxon>Panagrolaimomorpha</taxon>
        <taxon>Strongyloidoidea</taxon>
        <taxon>Strongyloididae</taxon>
        <taxon>Strongyloides</taxon>
    </lineage>
</organism>
<evidence type="ECO:0000256" key="7">
    <source>
        <dbReference type="RuleBase" id="RU000461"/>
    </source>
</evidence>
<evidence type="ECO:0000256" key="4">
    <source>
        <dbReference type="ARBA" id="ARBA00023004"/>
    </source>
</evidence>
<dbReference type="PRINTS" id="PR00385">
    <property type="entry name" value="P450"/>
</dbReference>
<keyword evidence="9" id="KW-1185">Reference proteome</keyword>
<keyword evidence="3 6" id="KW-0349">Heme</keyword>
<dbReference type="GO" id="GO:0004497">
    <property type="term" value="F:monooxygenase activity"/>
    <property type="evidence" value="ECO:0007669"/>
    <property type="project" value="UniProtKB-KW"/>
</dbReference>
<dbReference type="GO" id="GO:0016705">
    <property type="term" value="F:oxidoreductase activity, acting on paired donors, with incorporation or reduction of molecular oxygen"/>
    <property type="evidence" value="ECO:0007669"/>
    <property type="project" value="InterPro"/>
</dbReference>
<keyword evidence="4 6" id="KW-0408">Iron</keyword>
<dbReference type="InterPro" id="IPR017972">
    <property type="entry name" value="Cyt_P450_CS"/>
</dbReference>
<dbReference type="STRING" id="34506.A0A090LHM3"/>
<dbReference type="PROSITE" id="PS00086">
    <property type="entry name" value="CYTOCHROME_P450"/>
    <property type="match status" value="1"/>
</dbReference>
<dbReference type="Proteomes" id="UP000035682">
    <property type="component" value="Unplaced"/>
</dbReference>